<keyword evidence="3" id="KW-0732">Signal</keyword>
<feature type="signal peptide" evidence="3">
    <location>
        <begin position="1"/>
        <end position="34"/>
    </location>
</feature>
<dbReference type="InterPro" id="IPR056823">
    <property type="entry name" value="TEN-like_YD-shell"/>
</dbReference>
<evidence type="ECO:0000256" key="2">
    <source>
        <dbReference type="SAM" id="MobiDB-lite"/>
    </source>
</evidence>
<organism evidence="5 6">
    <name type="scientific">Alteripontixanthobacter maritimus</name>
    <dbReference type="NCBI Taxonomy" id="2161824"/>
    <lineage>
        <taxon>Bacteria</taxon>
        <taxon>Pseudomonadati</taxon>
        <taxon>Pseudomonadota</taxon>
        <taxon>Alphaproteobacteria</taxon>
        <taxon>Sphingomonadales</taxon>
        <taxon>Erythrobacteraceae</taxon>
        <taxon>Alteripontixanthobacter</taxon>
    </lineage>
</organism>
<evidence type="ECO:0000256" key="1">
    <source>
        <dbReference type="ARBA" id="ARBA00022737"/>
    </source>
</evidence>
<dbReference type="InterPro" id="IPR050708">
    <property type="entry name" value="T6SS_VgrG/RHS"/>
</dbReference>
<evidence type="ECO:0000259" key="4">
    <source>
        <dbReference type="Pfam" id="PF25023"/>
    </source>
</evidence>
<reference evidence="5 6" key="1">
    <citation type="submission" date="2018-04" db="EMBL/GenBank/DDBJ databases">
        <title>Altererythrobacter sp. HME9302 genome sequencing and assembly.</title>
        <authorList>
            <person name="Kang H."/>
            <person name="Kim H."/>
            <person name="Joh K."/>
        </authorList>
    </citation>
    <scope>NUCLEOTIDE SEQUENCE [LARGE SCALE GENOMIC DNA]</scope>
    <source>
        <strain evidence="5 6">HME9302</strain>
    </source>
</reference>
<dbReference type="EMBL" id="QBKA01000002">
    <property type="protein sequence ID" value="RDC58921.1"/>
    <property type="molecule type" value="Genomic_DNA"/>
</dbReference>
<dbReference type="Gene3D" id="2.180.10.10">
    <property type="entry name" value="RHS repeat-associated core"/>
    <property type="match status" value="4"/>
</dbReference>
<dbReference type="NCBIfam" id="TIGR03696">
    <property type="entry name" value="Rhs_assc_core"/>
    <property type="match status" value="1"/>
</dbReference>
<feature type="domain" description="Teneurin-like YD-shell" evidence="4">
    <location>
        <begin position="979"/>
        <end position="1243"/>
    </location>
</feature>
<dbReference type="OrthoDB" id="6057489at2"/>
<evidence type="ECO:0000256" key="3">
    <source>
        <dbReference type="SAM" id="SignalP"/>
    </source>
</evidence>
<feature type="chain" id="PRO_5016911202" description="Teneurin-like YD-shell domain-containing protein" evidence="3">
    <location>
        <begin position="35"/>
        <end position="1455"/>
    </location>
</feature>
<comment type="caution">
    <text evidence="5">The sequence shown here is derived from an EMBL/GenBank/DDBJ whole genome shotgun (WGS) entry which is preliminary data.</text>
</comment>
<proteinExistence type="predicted"/>
<feature type="domain" description="Teneurin-like YD-shell" evidence="4">
    <location>
        <begin position="782"/>
        <end position="964"/>
    </location>
</feature>
<accession>A0A369Q1Y2</accession>
<keyword evidence="6" id="KW-1185">Reference proteome</keyword>
<dbReference type="Proteomes" id="UP000253727">
    <property type="component" value="Unassembled WGS sequence"/>
</dbReference>
<protein>
    <recommendedName>
        <fullName evidence="4">Teneurin-like YD-shell domain-containing protein</fullName>
    </recommendedName>
</protein>
<name>A0A369Q1Y2_9SPHN</name>
<dbReference type="PRINTS" id="PR00394">
    <property type="entry name" value="RHSPROTEIN"/>
</dbReference>
<sequence length="1455" mass="155539">MLFETRGCSVRRAIRASLFCSTFLALGLAVPAYAQSEASTPDAYVMTEEHGVDLVTGKYHLDIVEGQIGPQDGGVALVRYYGQSGLRDNWSGTIKITASGGQQTATISLGKIAEKFTTQNGAWVSVKANGGSLSNDAEGWTYTASDGTRIVYRTPESLVFGPTDPSAEYGGPGCSNGDICGLPVEVKRPSGIIYTLTWEVPLTCSSGGSPALPGMPGRGVYDPSSPSGSEDPFGGGDSGSYQCVAPFRMTSVISNASYGMIIEFESDQSSFNGGFPPPTWFNRKSVTFVDTSEENCASFGCAPVGAHWPKVTYARPASNVLEINNSVSGNWRITENASSTSVRKPGRTTDTLVITRDALNRVVSISDDGETKSYSWDTSGGNTVVDMTDPDGSDGQVISNPTTGRPVSEKDASGNITTNVYDTQLRLMRTTFPEGNYVQFTRDPRGNVTSTTRVGKPGSGVANIASSANYDASCLNALKCNKPNYIIDERGNRTDFTYDASNGLVTRIQRPAPAPGQPRPTTDIAYTSLYAKRKDSNGNLVNQGLPQWKTALIRTCTTAASCAGSANEQRVAVAYNTPNLLPSSVTTSSGNNAISSTTTFAYDVRDNLKSEDGPLPGPDDTTYYFYDGLDRRRGIIGPDPDGAGAIRRGAARYTYDAGNNLLKGEFGTATGITEAALNAMTVRQVIENVYDSKGNLTVQKLLAGGVVYQLTQNSYDTQNRLTCSAIRMNSATWGSLPASACTMTTQGTNGPDRITRRYYDGDDRIVRVESGVGSPAVSNEYVATFRPNGPTETLTDGESNRTTYIYDGHDRLLQTRYPHKTTKNYSNPSDYEQLTYDAASNVTARRVRDGQSIAYSYDALNRLISKNLPSTEPDASYSYDLVGRLTSAVQNGQTLSFAHDALGRNTSQAGPFGTVSYQYDTAGRRTRMTWPDGFFVTYDYHVDGSVKAIRENGGLALATYAYDLHGQPTTVTSGNGTTQNLTFDPLGQLTSLATNLAGTAADNTRSLAYNPAGQIAQVTQSNDAYAFGGLVNVDRPYSVNGLNQLTQSGPVPLGYDARGNLTSSGSDGFTYSSENFLTGKTGAVTMSYDPVGRLYQTSGLAAGGAINRFAYDGVDMIGEYNAANQLQRRYVHGPGVDNPIVWYEGAGTADRRYLHADERGSIIAASNGMGGLIGANAYDEYGIPDADNIGRFQYTGQTFIPEAGLYYYKARFYSPTLGRFMQTDPIGYGDGMNMYAYVGNDPVNFVDPTGLETTCTPGVRTKWVWDKNKDGVGQPNEPFAFYTQGIGKCEDDGQLGMITVTGRRISDEGGGAKNIFRCPKPPIDRPVGSIGTLAGAGIVAGKSGLGFALDIFESAANDFSAKRYPNLPTASNVRDASRHFHLAFSMSRMSGPASATQILNAIEVIGGNPKPDQQMDTFNNFVGVSMAQDPLLSGTSVSVAFDVALAAGCLQIKTE</sequence>
<gene>
    <name evidence="5" type="ORF">HME9302_00097</name>
</gene>
<evidence type="ECO:0000313" key="6">
    <source>
        <dbReference type="Proteomes" id="UP000253727"/>
    </source>
</evidence>
<dbReference type="InterPro" id="IPR006530">
    <property type="entry name" value="YD"/>
</dbReference>
<evidence type="ECO:0000313" key="5">
    <source>
        <dbReference type="EMBL" id="RDC58921.1"/>
    </source>
</evidence>
<dbReference type="PANTHER" id="PTHR32305">
    <property type="match status" value="1"/>
</dbReference>
<dbReference type="PANTHER" id="PTHR32305:SF15">
    <property type="entry name" value="PROTEIN RHSA-RELATED"/>
    <property type="match status" value="1"/>
</dbReference>
<dbReference type="InterPro" id="IPR022385">
    <property type="entry name" value="Rhs_assc_core"/>
</dbReference>
<dbReference type="NCBIfam" id="TIGR01643">
    <property type="entry name" value="YD_repeat_2x"/>
    <property type="match status" value="3"/>
</dbReference>
<keyword evidence="1" id="KW-0677">Repeat</keyword>
<feature type="region of interest" description="Disordered" evidence="2">
    <location>
        <begin position="213"/>
        <end position="236"/>
    </location>
</feature>
<dbReference type="Pfam" id="PF25023">
    <property type="entry name" value="TEN_YD-shell"/>
    <property type="match status" value="2"/>
</dbReference>